<dbReference type="Proteomes" id="UP000704712">
    <property type="component" value="Unassembled WGS sequence"/>
</dbReference>
<gene>
    <name evidence="1" type="ORF">GN958_ATG15197</name>
</gene>
<sequence length="61" mass="6961">ASMTGKRGDGFAKFDVLILSWSSEHFNDDMFSYTVDEGDPYDDPHNDFPLCRANLLIVLFE</sequence>
<proteinExistence type="predicted"/>
<organism evidence="1 2">
    <name type="scientific">Phytophthora infestans</name>
    <name type="common">Potato late blight agent</name>
    <name type="synonym">Botrytis infestans</name>
    <dbReference type="NCBI Taxonomy" id="4787"/>
    <lineage>
        <taxon>Eukaryota</taxon>
        <taxon>Sar</taxon>
        <taxon>Stramenopiles</taxon>
        <taxon>Oomycota</taxon>
        <taxon>Peronosporomycetes</taxon>
        <taxon>Peronosporales</taxon>
        <taxon>Peronosporaceae</taxon>
        <taxon>Phytophthora</taxon>
    </lineage>
</organism>
<protein>
    <submittedName>
        <fullName evidence="1">Uncharacterized protein</fullName>
    </submittedName>
</protein>
<reference evidence="1" key="1">
    <citation type="submission" date="2020-03" db="EMBL/GenBank/DDBJ databases">
        <title>Hybrid Assembly of Korean Phytophthora infestans isolates.</title>
        <authorList>
            <person name="Prokchorchik M."/>
            <person name="Lee Y."/>
            <person name="Seo J."/>
            <person name="Cho J.-H."/>
            <person name="Park Y.-E."/>
            <person name="Jang D.-C."/>
            <person name="Im J.-S."/>
            <person name="Choi J.-G."/>
            <person name="Park H.-J."/>
            <person name="Lee G.-B."/>
            <person name="Lee Y.-G."/>
            <person name="Hong S.-Y."/>
            <person name="Cho K."/>
            <person name="Sohn K.H."/>
        </authorList>
    </citation>
    <scope>NUCLEOTIDE SEQUENCE</scope>
    <source>
        <strain evidence="1">KR_2_A2</strain>
    </source>
</reference>
<evidence type="ECO:0000313" key="2">
    <source>
        <dbReference type="Proteomes" id="UP000704712"/>
    </source>
</evidence>
<evidence type="ECO:0000313" key="1">
    <source>
        <dbReference type="EMBL" id="KAF4135605.1"/>
    </source>
</evidence>
<accession>A0A8S9U3E1</accession>
<feature type="non-terminal residue" evidence="1">
    <location>
        <position position="1"/>
    </location>
</feature>
<comment type="caution">
    <text evidence="1">The sequence shown here is derived from an EMBL/GenBank/DDBJ whole genome shotgun (WGS) entry which is preliminary data.</text>
</comment>
<dbReference type="AlphaFoldDB" id="A0A8S9U3E1"/>
<name>A0A8S9U3E1_PHYIN</name>
<dbReference type="EMBL" id="JAACNO010002105">
    <property type="protein sequence ID" value="KAF4135605.1"/>
    <property type="molecule type" value="Genomic_DNA"/>
</dbReference>